<dbReference type="RefSeq" id="XP_026604635.1">
    <property type="nucleotide sequence ID" value="XM_026747155.1"/>
</dbReference>
<sequence length="88" mass="8898">MKFTSAIVALVATASMAIAAPAENNNQAAQWTCPNGWKYCGECNGTSCKIAGYNYDCNDSTSCVGTGGGDGTICGSDAFGAQVCPVSK</sequence>
<evidence type="ECO:0000313" key="3">
    <source>
        <dbReference type="Proteomes" id="UP000256690"/>
    </source>
</evidence>
<proteinExistence type="predicted"/>
<gene>
    <name evidence="2" type="ORF">DSM5745_05139</name>
</gene>
<evidence type="ECO:0000313" key="2">
    <source>
        <dbReference type="EMBL" id="RDW81582.1"/>
    </source>
</evidence>
<dbReference type="AlphaFoldDB" id="A0A3D8S5K9"/>
<reference evidence="2 3" key="1">
    <citation type="journal article" date="2018" name="IMA Fungus">
        <title>IMA Genome-F 9: Draft genome sequence of Annulohypoxylon stygium, Aspergillus mulundensis, Berkeleyomyces basicola (syn. Thielaviopsis basicola), Ceratocystis smalleyi, two Cercospora beticola strains, Coleophoma cylindrospora, Fusarium fracticaudum, Phialophora cf. hyalina, and Morchella septimelata.</title>
        <authorList>
            <person name="Wingfield B.D."/>
            <person name="Bills G.F."/>
            <person name="Dong Y."/>
            <person name="Huang W."/>
            <person name="Nel W.J."/>
            <person name="Swalarsk-Parry B.S."/>
            <person name="Vaghefi N."/>
            <person name="Wilken P.M."/>
            <person name="An Z."/>
            <person name="de Beer Z.W."/>
            <person name="De Vos L."/>
            <person name="Chen L."/>
            <person name="Duong T.A."/>
            <person name="Gao Y."/>
            <person name="Hammerbacher A."/>
            <person name="Kikkert J.R."/>
            <person name="Li Y."/>
            <person name="Li H."/>
            <person name="Li K."/>
            <person name="Li Q."/>
            <person name="Liu X."/>
            <person name="Ma X."/>
            <person name="Naidoo K."/>
            <person name="Pethybridge S.J."/>
            <person name="Sun J."/>
            <person name="Steenkamp E.T."/>
            <person name="van der Nest M.A."/>
            <person name="van Wyk S."/>
            <person name="Wingfield M.J."/>
            <person name="Xiong C."/>
            <person name="Yue Q."/>
            <person name="Zhang X."/>
        </authorList>
    </citation>
    <scope>NUCLEOTIDE SEQUENCE [LARGE SCALE GENOMIC DNA]</scope>
    <source>
        <strain evidence="2 3">DSM 5745</strain>
    </source>
</reference>
<protein>
    <submittedName>
        <fullName evidence="2">Uncharacterized protein</fullName>
    </submittedName>
</protein>
<dbReference type="Proteomes" id="UP000256690">
    <property type="component" value="Unassembled WGS sequence"/>
</dbReference>
<name>A0A3D8S5K9_9EURO</name>
<accession>A0A3D8S5K9</accession>
<feature type="chain" id="PRO_5017796183" evidence="1">
    <location>
        <begin position="20"/>
        <end position="88"/>
    </location>
</feature>
<keyword evidence="3" id="KW-1185">Reference proteome</keyword>
<feature type="signal peptide" evidence="1">
    <location>
        <begin position="1"/>
        <end position="19"/>
    </location>
</feature>
<dbReference type="EMBL" id="PVWQ01000005">
    <property type="protein sequence ID" value="RDW81582.1"/>
    <property type="molecule type" value="Genomic_DNA"/>
</dbReference>
<evidence type="ECO:0000256" key="1">
    <source>
        <dbReference type="SAM" id="SignalP"/>
    </source>
</evidence>
<comment type="caution">
    <text evidence="2">The sequence shown here is derived from an EMBL/GenBank/DDBJ whole genome shotgun (WGS) entry which is preliminary data.</text>
</comment>
<keyword evidence="1" id="KW-0732">Signal</keyword>
<dbReference type="GeneID" id="38115509"/>
<organism evidence="2 3">
    <name type="scientific">Aspergillus mulundensis</name>
    <dbReference type="NCBI Taxonomy" id="1810919"/>
    <lineage>
        <taxon>Eukaryota</taxon>
        <taxon>Fungi</taxon>
        <taxon>Dikarya</taxon>
        <taxon>Ascomycota</taxon>
        <taxon>Pezizomycotina</taxon>
        <taxon>Eurotiomycetes</taxon>
        <taxon>Eurotiomycetidae</taxon>
        <taxon>Eurotiales</taxon>
        <taxon>Aspergillaceae</taxon>
        <taxon>Aspergillus</taxon>
        <taxon>Aspergillus subgen. Nidulantes</taxon>
    </lineage>
</organism>